<reference evidence="1" key="1">
    <citation type="submission" date="2022-01" db="EMBL/GenBank/DDBJ databases">
        <authorList>
            <person name="Wang Y."/>
        </authorList>
    </citation>
    <scope>NUCLEOTIDE SEQUENCE</scope>
    <source>
        <strain evidence="1">WB101</strain>
    </source>
</reference>
<proteinExistence type="predicted"/>
<comment type="caution">
    <text evidence="1">The sequence shown here is derived from an EMBL/GenBank/DDBJ whole genome shotgun (WGS) entry which is preliminary data.</text>
</comment>
<accession>A0ABS9KJ86</accession>
<evidence type="ECO:0008006" key="3">
    <source>
        <dbReference type="Google" id="ProtNLM"/>
    </source>
</evidence>
<evidence type="ECO:0000313" key="1">
    <source>
        <dbReference type="EMBL" id="MCG2590913.1"/>
    </source>
</evidence>
<evidence type="ECO:0000313" key="2">
    <source>
        <dbReference type="Proteomes" id="UP001165366"/>
    </source>
</evidence>
<keyword evidence="2" id="KW-1185">Reference proteome</keyword>
<protein>
    <recommendedName>
        <fullName evidence="3">Outer membrane protein beta-barrel domain-containing protein</fullName>
    </recommendedName>
</protein>
<name>A0ABS9KJ86_9BACT</name>
<dbReference type="RefSeq" id="WP_237856429.1">
    <property type="nucleotide sequence ID" value="NZ_JAKLWS010000049.1"/>
</dbReference>
<dbReference type="InterPro" id="IPR011250">
    <property type="entry name" value="OMP/PagP_B-barrel"/>
</dbReference>
<gene>
    <name evidence="1" type="ORF">L6773_20250</name>
</gene>
<dbReference type="EMBL" id="JAKLWS010000049">
    <property type="protein sequence ID" value="MCG2590913.1"/>
    <property type="molecule type" value="Genomic_DNA"/>
</dbReference>
<dbReference type="SUPFAM" id="SSF56925">
    <property type="entry name" value="OMPA-like"/>
    <property type="match status" value="1"/>
</dbReference>
<organism evidence="1 2">
    <name type="scientific">Rhodohalobacter sulfatireducens</name>
    <dbReference type="NCBI Taxonomy" id="2911366"/>
    <lineage>
        <taxon>Bacteria</taxon>
        <taxon>Pseudomonadati</taxon>
        <taxon>Balneolota</taxon>
        <taxon>Balneolia</taxon>
        <taxon>Balneolales</taxon>
        <taxon>Balneolaceae</taxon>
        <taxon>Rhodohalobacter</taxon>
    </lineage>
</organism>
<dbReference type="Proteomes" id="UP001165366">
    <property type="component" value="Unassembled WGS sequence"/>
</dbReference>
<reference evidence="1" key="2">
    <citation type="submission" date="2024-05" db="EMBL/GenBank/DDBJ databases">
        <title>Rhodohalobacter halophilus gen. nov., sp. nov., a moderately halophilic member of the family Balneolaceae.</title>
        <authorList>
            <person name="Xia J."/>
        </authorList>
    </citation>
    <scope>NUCLEOTIDE SEQUENCE</scope>
    <source>
        <strain evidence="1">WB101</strain>
    </source>
</reference>
<sequence length="231" mass="26169">MNELFASGNTIDHTQESSVHFYVEDNNNSDSSSIKNFERFENFQTKVDSSSSSEEKKVNFMFRMGIGSSAHLGESTQLGVGIKPAKVPLIFSFISESYRKTPLKKRYSEPNDMFLNALNLIYTTTFPNFDRVQVYAGGGAGLLKLEKYERSDDPDWRQKPYAIEKGFLFNLQAGFHGQLFWKIGFYAEGKYLYAKKAESNINVIDVKSRAWMIGLSLNLGLFDSSPLKKGL</sequence>